<proteinExistence type="predicted"/>
<feature type="transmembrane region" description="Helical" evidence="1">
    <location>
        <begin position="64"/>
        <end position="87"/>
    </location>
</feature>
<gene>
    <name evidence="2" type="primary">orf101</name>
</gene>
<dbReference type="EMBL" id="KY217797">
    <property type="protein sequence ID" value="ARI44257.1"/>
    <property type="molecule type" value="Genomic_DNA"/>
</dbReference>
<feature type="transmembrane region" description="Helical" evidence="1">
    <location>
        <begin position="6"/>
        <end position="24"/>
    </location>
</feature>
<evidence type="ECO:0000256" key="1">
    <source>
        <dbReference type="SAM" id="Phobius"/>
    </source>
</evidence>
<reference evidence="2" key="1">
    <citation type="journal article" date="2017" name="Mitochondrial DNA Part B Resour">
        <title>The complete mitochondrial genome of the widely cultivated edible fungus Lentinula edodes.</title>
        <authorList>
            <person name="Yang R."/>
            <person name="Li Y."/>
            <person name="Song X."/>
            <person name="Tang L."/>
            <person name="Li C."/>
            <person name="Tan Q."/>
            <person name="Bao D."/>
        </authorList>
    </citation>
    <scope>NUCLEOTIDE SEQUENCE</scope>
</reference>
<dbReference type="AlphaFoldDB" id="A0A343C5H9"/>
<accession>A0A343C5H9</accession>
<organism evidence="2">
    <name type="scientific">Lentinula edodes</name>
    <name type="common">Shiitake mushroom</name>
    <name type="synonym">Lentinus edodes</name>
    <dbReference type="NCBI Taxonomy" id="5353"/>
    <lineage>
        <taxon>Eukaryota</taxon>
        <taxon>Fungi</taxon>
        <taxon>Dikarya</taxon>
        <taxon>Basidiomycota</taxon>
        <taxon>Agaricomycotina</taxon>
        <taxon>Agaricomycetes</taxon>
        <taxon>Agaricomycetidae</taxon>
        <taxon>Agaricales</taxon>
        <taxon>Marasmiineae</taxon>
        <taxon>Omphalotaceae</taxon>
        <taxon>Lentinula</taxon>
    </lineage>
</organism>
<keyword evidence="2" id="KW-0496">Mitochondrion</keyword>
<reference evidence="3" key="2">
    <citation type="journal article" date="2019" name="Sci. Rep.">
        <title>Mitogenome types of two Lentinula edodes sensu lato populations in China.</title>
        <authorList>
            <person name="Song X."/>
            <person name="Zhao Y."/>
            <person name="Song C."/>
            <person name="Chen M."/>
            <person name="Huang J."/>
            <person name="Bao D."/>
            <person name="Tan Q."/>
            <person name="Yang R."/>
        </authorList>
    </citation>
    <scope>NUCLEOTIDE SEQUENCE</scope>
    <source>
        <strain evidence="3">L135</strain>
    </source>
</reference>
<evidence type="ECO:0000313" key="2">
    <source>
        <dbReference type="EMBL" id="ARI44257.1"/>
    </source>
</evidence>
<keyword evidence="1" id="KW-0812">Transmembrane</keyword>
<protein>
    <submittedName>
        <fullName evidence="2">Uncharacterized protein</fullName>
    </submittedName>
</protein>
<name>A0A343C5H9_LENED</name>
<sequence length="101" mass="12247">MYFVYFIFILMVNFILYIINYKFILLLNIDYLVSIYFLLSLFSLFLGMYYIFYKFKFKFDVNKTISLTGKFCLSFFIIIYSGIFIGLKTGYLMNIFENSFI</sequence>
<dbReference type="EMBL" id="MF774812">
    <property type="protein sequence ID" value="QEN73908.1"/>
    <property type="molecule type" value="Genomic_DNA"/>
</dbReference>
<feature type="transmembrane region" description="Helical" evidence="1">
    <location>
        <begin position="31"/>
        <end position="52"/>
    </location>
</feature>
<geneLocation type="mitochondrion" evidence="2"/>
<evidence type="ECO:0000313" key="3">
    <source>
        <dbReference type="EMBL" id="QEN73908.1"/>
    </source>
</evidence>
<keyword evidence="1" id="KW-0472">Membrane</keyword>
<keyword evidence="1" id="KW-1133">Transmembrane helix</keyword>